<proteinExistence type="predicted"/>
<dbReference type="InterPro" id="IPR000432">
    <property type="entry name" value="DNA_mismatch_repair_MutS_C"/>
</dbReference>
<dbReference type="EMBL" id="BARS01021856">
    <property type="protein sequence ID" value="GAG08450.1"/>
    <property type="molecule type" value="Genomic_DNA"/>
</dbReference>
<reference evidence="5" key="1">
    <citation type="journal article" date="2014" name="Front. Microbiol.">
        <title>High frequency of phylogenetically diverse reductive dehalogenase-homologous genes in deep subseafloor sedimentary metagenomes.</title>
        <authorList>
            <person name="Kawai M."/>
            <person name="Futagami T."/>
            <person name="Toyoda A."/>
            <person name="Takaki Y."/>
            <person name="Nishi S."/>
            <person name="Hori S."/>
            <person name="Arai W."/>
            <person name="Tsubouchi T."/>
            <person name="Morono Y."/>
            <person name="Uchiyama I."/>
            <person name="Ito T."/>
            <person name="Fujiyama A."/>
            <person name="Inagaki F."/>
            <person name="Takami H."/>
        </authorList>
    </citation>
    <scope>NUCLEOTIDE SEQUENCE</scope>
    <source>
        <strain evidence="5">Expedition CK06-06</strain>
    </source>
</reference>
<keyword evidence="3" id="KW-0238">DNA-binding</keyword>
<feature type="non-terminal residue" evidence="5">
    <location>
        <position position="1"/>
    </location>
</feature>
<keyword evidence="1" id="KW-0547">Nucleotide-binding</keyword>
<dbReference type="GO" id="GO:0030983">
    <property type="term" value="F:mismatched DNA binding"/>
    <property type="evidence" value="ECO:0007669"/>
    <property type="project" value="InterPro"/>
</dbReference>
<dbReference type="GO" id="GO:0006298">
    <property type="term" value="P:mismatch repair"/>
    <property type="evidence" value="ECO:0007669"/>
    <property type="project" value="InterPro"/>
</dbReference>
<dbReference type="InterPro" id="IPR027417">
    <property type="entry name" value="P-loop_NTPase"/>
</dbReference>
<organism evidence="5">
    <name type="scientific">marine sediment metagenome</name>
    <dbReference type="NCBI Taxonomy" id="412755"/>
    <lineage>
        <taxon>unclassified sequences</taxon>
        <taxon>metagenomes</taxon>
        <taxon>ecological metagenomes</taxon>
    </lineage>
</organism>
<dbReference type="PANTHER" id="PTHR11361:SF34">
    <property type="entry name" value="DNA MISMATCH REPAIR PROTEIN MSH1, MITOCHONDRIAL"/>
    <property type="match status" value="1"/>
</dbReference>
<dbReference type="GO" id="GO:0005524">
    <property type="term" value="F:ATP binding"/>
    <property type="evidence" value="ECO:0007669"/>
    <property type="project" value="UniProtKB-KW"/>
</dbReference>
<gene>
    <name evidence="5" type="ORF">S01H1_35037</name>
</gene>
<name>X0URY1_9ZZZZ</name>
<evidence type="ECO:0000313" key="5">
    <source>
        <dbReference type="EMBL" id="GAG08450.1"/>
    </source>
</evidence>
<dbReference type="SMART" id="SM00534">
    <property type="entry name" value="MUTSac"/>
    <property type="match status" value="1"/>
</dbReference>
<evidence type="ECO:0000259" key="4">
    <source>
        <dbReference type="SMART" id="SM00534"/>
    </source>
</evidence>
<accession>X0URY1</accession>
<keyword evidence="2" id="KW-0067">ATP-binding</keyword>
<dbReference type="PANTHER" id="PTHR11361">
    <property type="entry name" value="DNA MISMATCH REPAIR PROTEIN MUTS FAMILY MEMBER"/>
    <property type="match status" value="1"/>
</dbReference>
<dbReference type="InterPro" id="IPR045076">
    <property type="entry name" value="MutS"/>
</dbReference>
<evidence type="ECO:0000256" key="2">
    <source>
        <dbReference type="ARBA" id="ARBA00022840"/>
    </source>
</evidence>
<evidence type="ECO:0000256" key="1">
    <source>
        <dbReference type="ARBA" id="ARBA00022741"/>
    </source>
</evidence>
<protein>
    <recommendedName>
        <fullName evidence="4">DNA mismatch repair proteins mutS family domain-containing protein</fullName>
    </recommendedName>
</protein>
<dbReference type="Gene3D" id="3.40.50.300">
    <property type="entry name" value="P-loop containing nucleotide triphosphate hydrolases"/>
    <property type="match status" value="1"/>
</dbReference>
<dbReference type="SUPFAM" id="SSF52540">
    <property type="entry name" value="P-loop containing nucleoside triphosphate hydrolases"/>
    <property type="match status" value="1"/>
</dbReference>
<dbReference type="AlphaFoldDB" id="X0URY1"/>
<sequence>KLITGPNASGKTTLLKTVTTNLLLTQQIGFGFYKKATITPFNHIHCYLNIPDTSSRDSLFQAEARRCLDIIQTIDSNREDKHFCIFDELFSGTNPYEAISSAQAYLQYISEIRNVRFMLTTHFIQLCDQLDSHRNIENINMNTTIVDDIPEYKYKICKGISKIKGGITVLKELGYPDDIIDKTRKIVNNF</sequence>
<dbReference type="GO" id="GO:0140664">
    <property type="term" value="F:ATP-dependent DNA damage sensor activity"/>
    <property type="evidence" value="ECO:0007669"/>
    <property type="project" value="InterPro"/>
</dbReference>
<feature type="domain" description="DNA mismatch repair proteins mutS family" evidence="4">
    <location>
        <begin position="2"/>
        <end position="188"/>
    </location>
</feature>
<dbReference type="Pfam" id="PF00488">
    <property type="entry name" value="MutS_V"/>
    <property type="match status" value="1"/>
</dbReference>
<evidence type="ECO:0000256" key="3">
    <source>
        <dbReference type="ARBA" id="ARBA00023125"/>
    </source>
</evidence>
<comment type="caution">
    <text evidence="5">The sequence shown here is derived from an EMBL/GenBank/DDBJ whole genome shotgun (WGS) entry which is preliminary data.</text>
</comment>